<dbReference type="EMBL" id="JAFFZS010000009">
    <property type="protein sequence ID" value="MBN0045192.1"/>
    <property type="molecule type" value="Genomic_DNA"/>
</dbReference>
<dbReference type="Proteomes" id="UP000788262">
    <property type="component" value="Unassembled WGS sequence"/>
</dbReference>
<gene>
    <name evidence="2" type="ORF">JS756_13935</name>
</gene>
<proteinExistence type="predicted"/>
<protein>
    <submittedName>
        <fullName evidence="2">Transposase</fullName>
    </submittedName>
</protein>
<reference evidence="2 3" key="1">
    <citation type="submission" date="2021-02" db="EMBL/GenBank/DDBJ databases">
        <title>Whole genome sequencing of Streptomyces actuosus VRA1.</title>
        <authorList>
            <person name="Sen G."/>
            <person name="Sen A."/>
        </authorList>
    </citation>
    <scope>NUCLEOTIDE SEQUENCE [LARGE SCALE GENOMIC DNA]</scope>
    <source>
        <strain evidence="2 3">VRA1</strain>
    </source>
</reference>
<accession>A0ABS2VQ03</accession>
<name>A0ABS2VQ03_STRAS</name>
<dbReference type="Pfam" id="PF01610">
    <property type="entry name" value="DDE_Tnp_ISL3"/>
    <property type="match status" value="1"/>
</dbReference>
<dbReference type="InterPro" id="IPR002560">
    <property type="entry name" value="Transposase_DDE"/>
</dbReference>
<evidence type="ECO:0000313" key="3">
    <source>
        <dbReference type="Proteomes" id="UP000788262"/>
    </source>
</evidence>
<feature type="domain" description="Transposase IS204/IS1001/IS1096/IS1165 DDE" evidence="1">
    <location>
        <begin position="1"/>
        <end position="31"/>
    </location>
</feature>
<keyword evidence="3" id="KW-1185">Reference proteome</keyword>
<organism evidence="2 3">
    <name type="scientific">Streptomyces actuosus</name>
    <dbReference type="NCBI Taxonomy" id="1885"/>
    <lineage>
        <taxon>Bacteria</taxon>
        <taxon>Bacillati</taxon>
        <taxon>Actinomycetota</taxon>
        <taxon>Actinomycetes</taxon>
        <taxon>Kitasatosporales</taxon>
        <taxon>Streptomycetaceae</taxon>
        <taxon>Streptomyces</taxon>
    </lineage>
</organism>
<evidence type="ECO:0000259" key="1">
    <source>
        <dbReference type="Pfam" id="PF01610"/>
    </source>
</evidence>
<evidence type="ECO:0000313" key="2">
    <source>
        <dbReference type="EMBL" id="MBN0045192.1"/>
    </source>
</evidence>
<sequence length="32" mass="3617">MPQAAVVVDHFHVVQLANKLLSMVRRRTTAEV</sequence>
<comment type="caution">
    <text evidence="2">The sequence shown here is derived from an EMBL/GenBank/DDBJ whole genome shotgun (WGS) entry which is preliminary data.</text>
</comment>